<comment type="caution">
    <text evidence="2">The sequence shown here is derived from an EMBL/GenBank/DDBJ whole genome shotgun (WGS) entry which is preliminary data.</text>
</comment>
<evidence type="ECO:0000313" key="3">
    <source>
        <dbReference type="Proteomes" id="UP001560045"/>
    </source>
</evidence>
<accession>A0ABV3XB21</accession>
<evidence type="ECO:0000259" key="1">
    <source>
        <dbReference type="Pfam" id="PF01243"/>
    </source>
</evidence>
<dbReference type="SUPFAM" id="SSF50475">
    <property type="entry name" value="FMN-binding split barrel"/>
    <property type="match status" value="1"/>
</dbReference>
<evidence type="ECO:0000313" key="2">
    <source>
        <dbReference type="EMBL" id="MEX5717746.1"/>
    </source>
</evidence>
<dbReference type="InterPro" id="IPR012349">
    <property type="entry name" value="Split_barrel_FMN-bd"/>
</dbReference>
<dbReference type="EMBL" id="JBFNXQ010000009">
    <property type="protein sequence ID" value="MEX5717746.1"/>
    <property type="molecule type" value="Genomic_DNA"/>
</dbReference>
<organism evidence="2 3">
    <name type="scientific">Geodermatophilus maliterrae</name>
    <dbReference type="NCBI Taxonomy" id="3162531"/>
    <lineage>
        <taxon>Bacteria</taxon>
        <taxon>Bacillati</taxon>
        <taxon>Actinomycetota</taxon>
        <taxon>Actinomycetes</taxon>
        <taxon>Geodermatophilales</taxon>
        <taxon>Geodermatophilaceae</taxon>
        <taxon>Geodermatophilus</taxon>
    </lineage>
</organism>
<feature type="domain" description="Pyridoxamine 5'-phosphate oxidase N-terminal" evidence="1">
    <location>
        <begin position="40"/>
        <end position="141"/>
    </location>
</feature>
<proteinExistence type="predicted"/>
<dbReference type="Pfam" id="PF01243">
    <property type="entry name" value="PNPOx_N"/>
    <property type="match status" value="1"/>
</dbReference>
<dbReference type="InterPro" id="IPR011576">
    <property type="entry name" value="Pyridox_Oxase_N"/>
</dbReference>
<protein>
    <submittedName>
        <fullName evidence="2">Pyridoxamine 5'-phosphate oxidase family protein</fullName>
    </submittedName>
</protein>
<dbReference type="RefSeq" id="WP_369203900.1">
    <property type="nucleotide sequence ID" value="NZ_JBFNXQ010000009.1"/>
</dbReference>
<gene>
    <name evidence="2" type="ORF">ABQ292_05105</name>
</gene>
<dbReference type="Proteomes" id="UP001560045">
    <property type="component" value="Unassembled WGS sequence"/>
</dbReference>
<dbReference type="Gene3D" id="2.30.110.10">
    <property type="entry name" value="Electron Transport, Fmn-binding Protein, Chain A"/>
    <property type="match status" value="1"/>
</dbReference>
<dbReference type="PANTHER" id="PTHR42815:SF2">
    <property type="entry name" value="FAD-BINDING, PUTATIVE (AFU_ORTHOLOGUE AFUA_6G07600)-RELATED"/>
    <property type="match status" value="1"/>
</dbReference>
<reference evidence="2 3" key="1">
    <citation type="submission" date="2024-06" db="EMBL/GenBank/DDBJ databases">
        <title>Draft genome sequence of Geodermatophilus badlandi, a novel member of the Geodermatophilaceae isolated from badland sedimentary rocks in the Red desert, Wyoming, USA.</title>
        <authorList>
            <person name="Ben Tekaya S."/>
            <person name="Nouioui I."/>
            <person name="Flores G.M."/>
            <person name="Shaal M.N."/>
            <person name="Bredoire F."/>
            <person name="Basile F."/>
            <person name="Van Diepen L."/>
            <person name="Ward N.L."/>
        </authorList>
    </citation>
    <scope>NUCLEOTIDE SEQUENCE [LARGE SCALE GENOMIC DNA]</scope>
    <source>
        <strain evidence="2 3">WL48A</strain>
    </source>
</reference>
<name>A0ABV3XB21_9ACTN</name>
<sequence length="217" mass="23498">MDSYTPSQRAWQEHFDSVALADRVEQAVVADHVDGFHGGFIASRDFFFLATVDSTGMPTVSYKGGAPGLVRVVDPRTLAFPDYDGDGMFLSMGNISDSARIGMLFIDLETPNRVRVQATARVSADDDLLAEWPGARLVVRAAVEKVFHNCGRYVHRHVRVGDSPYVPDSAGAAPYPAWKRIDALQDVLPPPDRGRAQQEGGVITFGDYLGALSTGGS</sequence>
<keyword evidence="3" id="KW-1185">Reference proteome</keyword>
<dbReference type="PANTHER" id="PTHR42815">
    <property type="entry name" value="FAD-BINDING, PUTATIVE (AFU_ORTHOLOGUE AFUA_6G07600)-RELATED"/>
    <property type="match status" value="1"/>
</dbReference>